<dbReference type="AlphaFoldDB" id="A0A0W8E1X0"/>
<name>A0A0W8E1X0_9ZZZZ</name>
<gene>
    <name evidence="1" type="ORF">ASZ90_019994</name>
</gene>
<organism evidence="1">
    <name type="scientific">hydrocarbon metagenome</name>
    <dbReference type="NCBI Taxonomy" id="938273"/>
    <lineage>
        <taxon>unclassified sequences</taxon>
        <taxon>metagenomes</taxon>
        <taxon>ecological metagenomes</taxon>
    </lineage>
</organism>
<reference evidence="1" key="1">
    <citation type="journal article" date="2015" name="Proc. Natl. Acad. Sci. U.S.A.">
        <title>Networks of energetic and metabolic interactions define dynamics in microbial communities.</title>
        <authorList>
            <person name="Embree M."/>
            <person name="Liu J.K."/>
            <person name="Al-Bassam M.M."/>
            <person name="Zengler K."/>
        </authorList>
    </citation>
    <scope>NUCLEOTIDE SEQUENCE</scope>
</reference>
<dbReference type="EMBL" id="LNQE01001916">
    <property type="protein sequence ID" value="KUG02626.1"/>
    <property type="molecule type" value="Genomic_DNA"/>
</dbReference>
<comment type="caution">
    <text evidence="1">The sequence shown here is derived from an EMBL/GenBank/DDBJ whole genome shotgun (WGS) entry which is preliminary data.</text>
</comment>
<evidence type="ECO:0000313" key="1">
    <source>
        <dbReference type="EMBL" id="KUG02626.1"/>
    </source>
</evidence>
<proteinExistence type="predicted"/>
<sequence>MTEKNRLESFIVDIDKIISGELVTAGEHTSGDEEYQELLSLAQLLTQANNATENPGLKERIWSNIQKNGELEDNDLDMVAGGLNLNAVLEEKNKK</sequence>
<protein>
    <submittedName>
        <fullName evidence="1">Uncharacterized protein</fullName>
    </submittedName>
</protein>
<accession>A0A0W8E1X0</accession>